<feature type="disulfide bond" evidence="3">
    <location>
        <begin position="72"/>
        <end position="82"/>
    </location>
</feature>
<organism evidence="5 6">
    <name type="scientific">Tripterygium wilfordii</name>
    <name type="common">Thunder God vine</name>
    <dbReference type="NCBI Taxonomy" id="458696"/>
    <lineage>
        <taxon>Eukaryota</taxon>
        <taxon>Viridiplantae</taxon>
        <taxon>Streptophyta</taxon>
        <taxon>Embryophyta</taxon>
        <taxon>Tracheophyta</taxon>
        <taxon>Spermatophyta</taxon>
        <taxon>Magnoliopsida</taxon>
        <taxon>eudicotyledons</taxon>
        <taxon>Gunneridae</taxon>
        <taxon>Pentapetalae</taxon>
        <taxon>rosids</taxon>
        <taxon>fabids</taxon>
        <taxon>Celastrales</taxon>
        <taxon>Celastraceae</taxon>
        <taxon>Tripterygium</taxon>
    </lineage>
</organism>
<dbReference type="PANTHER" id="PTHR31048">
    <property type="entry name" value="OS03G0233200 PROTEIN"/>
    <property type="match status" value="1"/>
</dbReference>
<feature type="disulfide bond" evidence="3">
    <location>
        <begin position="144"/>
        <end position="196"/>
    </location>
</feature>
<dbReference type="PROSITE" id="PS51367">
    <property type="entry name" value="THAUMATIN_2"/>
    <property type="match status" value="1"/>
</dbReference>
<keyword evidence="4" id="KW-0732">Signal</keyword>
<feature type="disulfide bond" evidence="3">
    <location>
        <begin position="87"/>
        <end position="93"/>
    </location>
</feature>
<evidence type="ECO:0000313" key="5">
    <source>
        <dbReference type="EMBL" id="KAF5729972.1"/>
    </source>
</evidence>
<feature type="disulfide bond" evidence="3">
    <location>
        <begin position="166"/>
        <end position="175"/>
    </location>
</feature>
<dbReference type="Proteomes" id="UP000593562">
    <property type="component" value="Unassembled WGS sequence"/>
</dbReference>
<dbReference type="SUPFAM" id="SSF49870">
    <property type="entry name" value="Osmotin, thaumatin-like protein"/>
    <property type="match status" value="1"/>
</dbReference>
<feature type="chain" id="PRO_5029502584" evidence="4">
    <location>
        <begin position="25"/>
        <end position="242"/>
    </location>
</feature>
<keyword evidence="2 3" id="KW-1015">Disulfide bond</keyword>
<feature type="disulfide bond" evidence="3">
    <location>
        <begin position="176"/>
        <end position="183"/>
    </location>
</feature>
<dbReference type="InterPro" id="IPR017949">
    <property type="entry name" value="Thaumatin_CS"/>
</dbReference>
<dbReference type="Pfam" id="PF00314">
    <property type="entry name" value="Thaumatin"/>
    <property type="match status" value="1"/>
</dbReference>
<evidence type="ECO:0000256" key="1">
    <source>
        <dbReference type="ARBA" id="ARBA00010607"/>
    </source>
</evidence>
<accession>A0A7J7C784</accession>
<feature type="signal peptide" evidence="4">
    <location>
        <begin position="1"/>
        <end position="24"/>
    </location>
</feature>
<evidence type="ECO:0000256" key="3">
    <source>
        <dbReference type="PIRSR" id="PIRSR002703-1"/>
    </source>
</evidence>
<protein>
    <submittedName>
        <fullName evidence="5">P21 family protein</fullName>
    </submittedName>
</protein>
<name>A0A7J7C784_TRIWF</name>
<evidence type="ECO:0000256" key="2">
    <source>
        <dbReference type="ARBA" id="ARBA00023157"/>
    </source>
</evidence>
<comment type="caution">
    <text evidence="5">The sequence shown here is derived from an EMBL/GenBank/DDBJ whole genome shotgun (WGS) entry which is preliminary data.</text>
</comment>
<feature type="disulfide bond" evidence="3">
    <location>
        <begin position="152"/>
        <end position="162"/>
    </location>
</feature>
<dbReference type="FunFam" id="2.60.110.10:FF:000003">
    <property type="entry name" value="Thaumatin I"/>
    <property type="match status" value="1"/>
</dbReference>
<dbReference type="InterPro" id="IPR037176">
    <property type="entry name" value="Osmotin/thaumatin-like_sf"/>
</dbReference>
<feature type="disulfide bond" evidence="3">
    <location>
        <begin position="34"/>
        <end position="224"/>
    </location>
</feature>
<gene>
    <name evidence="5" type="ORF">HS088_TW20G00341</name>
</gene>
<evidence type="ECO:0000256" key="4">
    <source>
        <dbReference type="SAM" id="SignalP"/>
    </source>
</evidence>
<dbReference type="SMART" id="SM00205">
    <property type="entry name" value="THN"/>
    <property type="match status" value="1"/>
</dbReference>
<dbReference type="EMBL" id="JAAARO010000020">
    <property type="protein sequence ID" value="KAF5729972.1"/>
    <property type="molecule type" value="Genomic_DNA"/>
</dbReference>
<dbReference type="PRINTS" id="PR00347">
    <property type="entry name" value="THAUMATIN"/>
</dbReference>
<comment type="similarity">
    <text evidence="1">Belongs to the thaumatin family.</text>
</comment>
<dbReference type="AlphaFoldDB" id="A0A7J7C784"/>
<dbReference type="PIRSF" id="PIRSF002703">
    <property type="entry name" value="Thaumatin"/>
    <property type="match status" value="1"/>
</dbReference>
<dbReference type="Gene3D" id="2.60.110.10">
    <property type="entry name" value="Thaumatin"/>
    <property type="match status" value="1"/>
</dbReference>
<reference evidence="5 6" key="1">
    <citation type="journal article" date="2020" name="Nat. Commun.">
        <title>Genome of Tripterygium wilfordii and identification of cytochrome P450 involved in triptolide biosynthesis.</title>
        <authorList>
            <person name="Tu L."/>
            <person name="Su P."/>
            <person name="Zhang Z."/>
            <person name="Gao L."/>
            <person name="Wang J."/>
            <person name="Hu T."/>
            <person name="Zhou J."/>
            <person name="Zhang Y."/>
            <person name="Zhao Y."/>
            <person name="Liu Y."/>
            <person name="Song Y."/>
            <person name="Tong Y."/>
            <person name="Lu Y."/>
            <person name="Yang J."/>
            <person name="Xu C."/>
            <person name="Jia M."/>
            <person name="Peters R.J."/>
            <person name="Huang L."/>
            <person name="Gao W."/>
        </authorList>
    </citation>
    <scope>NUCLEOTIDE SEQUENCE [LARGE SCALE GENOMIC DNA]</scope>
    <source>
        <strain evidence="6">cv. XIE 37</strain>
        <tissue evidence="5">Leaf</tissue>
    </source>
</reference>
<dbReference type="InParanoid" id="A0A7J7C784"/>
<sequence>MNSKTNFLTTSTLLFTFLFISTNAYSNFTIINQCPYTVWAAAFPGGGRRLNQNESWTLFGSNMERIWGRTNCTFDASGRGHCETGDCNGLLECRGYGQPPNTLAEYALFSNQDLYDISLVDGFNIPIQFGPQPSSSCRARTVRCVADIKGECPAQLKAPGGCNHPCTVFKTNEYCCYQGAGSCGPTNFSRFFKSRCPDAYSFPQDDAASTLICPTGTSFRAVFCPRTGFGHDYSPSEMVGGI</sequence>
<evidence type="ECO:0000313" key="6">
    <source>
        <dbReference type="Proteomes" id="UP000593562"/>
    </source>
</evidence>
<dbReference type="OrthoDB" id="430315at2759"/>
<keyword evidence="6" id="KW-1185">Reference proteome</keyword>
<dbReference type="PROSITE" id="PS00316">
    <property type="entry name" value="THAUMATIN_1"/>
    <property type="match status" value="1"/>
</dbReference>
<dbReference type="InterPro" id="IPR001938">
    <property type="entry name" value="Thaumatin"/>
</dbReference>
<proteinExistence type="inferred from homology"/>